<reference evidence="1" key="1">
    <citation type="submission" date="2020-03" db="EMBL/GenBank/DDBJ databases">
        <title>The deep terrestrial virosphere.</title>
        <authorList>
            <person name="Holmfeldt K."/>
            <person name="Nilsson E."/>
            <person name="Simone D."/>
            <person name="Lopez-Fernandez M."/>
            <person name="Wu X."/>
            <person name="de Brujin I."/>
            <person name="Lundin D."/>
            <person name="Andersson A."/>
            <person name="Bertilsson S."/>
            <person name="Dopson M."/>
        </authorList>
    </citation>
    <scope>NUCLEOTIDE SEQUENCE</scope>
    <source>
        <strain evidence="1">TM448A00633</strain>
    </source>
</reference>
<name>A0A6H1ZI76_9ZZZZ</name>
<proteinExistence type="predicted"/>
<accession>A0A6H1ZI76</accession>
<organism evidence="1">
    <name type="scientific">viral metagenome</name>
    <dbReference type="NCBI Taxonomy" id="1070528"/>
    <lineage>
        <taxon>unclassified sequences</taxon>
        <taxon>metagenomes</taxon>
        <taxon>organismal metagenomes</taxon>
    </lineage>
</organism>
<sequence>MVRKGKPRSEIGAGSDDAVWVRLAPTIRWKLRTPDRRAVAALAVKTAEVMGSVYSDASVLAAVAGSSVGQASSRIKGEAAVIAACLWARWALADWSGVQDLATGKPADWRKPEAVKAALLAAGSRTEFGLLVPFLAWMESIEGAGALDAARLELRAYSKWGDGAPPGSWAEPNTQAGVASWEVGTDEQFWRIAGGSIEGLDYHAALLRCEELAGGTRGYNHGAAFNALQAIERGRMAVANG</sequence>
<dbReference type="EMBL" id="MT144037">
    <property type="protein sequence ID" value="QJA47264.1"/>
    <property type="molecule type" value="Genomic_DNA"/>
</dbReference>
<dbReference type="AlphaFoldDB" id="A0A6H1ZI76"/>
<protein>
    <submittedName>
        <fullName evidence="1">Uncharacterized protein</fullName>
    </submittedName>
</protein>
<gene>
    <name evidence="1" type="ORF">TM448A00633_0019</name>
</gene>
<evidence type="ECO:0000313" key="1">
    <source>
        <dbReference type="EMBL" id="QJA47264.1"/>
    </source>
</evidence>